<dbReference type="Pfam" id="PF00589">
    <property type="entry name" value="Phage_integrase"/>
    <property type="match status" value="1"/>
</dbReference>
<comment type="caution">
    <text evidence="3">The sequence shown here is derived from an EMBL/GenBank/DDBJ whole genome shotgun (WGS) entry which is preliminary data.</text>
</comment>
<dbReference type="SUPFAM" id="SSF56349">
    <property type="entry name" value="DNA breaking-rejoining enzymes"/>
    <property type="match status" value="1"/>
</dbReference>
<feature type="domain" description="Tyr recombinase" evidence="2">
    <location>
        <begin position="641"/>
        <end position="685"/>
    </location>
</feature>
<organism evidence="3 4">
    <name type="scientific">Paraburkholderia terricola</name>
    <dbReference type="NCBI Taxonomy" id="169427"/>
    <lineage>
        <taxon>Bacteria</taxon>
        <taxon>Pseudomonadati</taxon>
        <taxon>Pseudomonadota</taxon>
        <taxon>Betaproteobacteria</taxon>
        <taxon>Burkholderiales</taxon>
        <taxon>Burkholderiaceae</taxon>
        <taxon>Paraburkholderia</taxon>
    </lineage>
</organism>
<dbReference type="InterPro" id="IPR002104">
    <property type="entry name" value="Integrase_catalytic"/>
</dbReference>
<dbReference type="Proteomes" id="UP001264340">
    <property type="component" value="Unassembled WGS sequence"/>
</dbReference>
<dbReference type="Gene3D" id="1.10.443.10">
    <property type="entry name" value="Intergrase catalytic core"/>
    <property type="match status" value="1"/>
</dbReference>
<protein>
    <recommendedName>
        <fullName evidence="2">Tyr recombinase domain-containing protein</fullName>
    </recommendedName>
</protein>
<evidence type="ECO:0000259" key="2">
    <source>
        <dbReference type="Pfam" id="PF00589"/>
    </source>
</evidence>
<dbReference type="EMBL" id="JAVDRP010000006">
    <property type="protein sequence ID" value="MDR6410024.1"/>
    <property type="molecule type" value="Genomic_DNA"/>
</dbReference>
<dbReference type="InterPro" id="IPR011010">
    <property type="entry name" value="DNA_brk_join_enz"/>
</dbReference>
<evidence type="ECO:0000313" key="3">
    <source>
        <dbReference type="EMBL" id="MDR6410024.1"/>
    </source>
</evidence>
<proteinExistence type="predicted"/>
<evidence type="ECO:0000256" key="1">
    <source>
        <dbReference type="ARBA" id="ARBA00023172"/>
    </source>
</evidence>
<sequence length="1026" mass="115347">MSTICQLDRYTAQVSELTGRTVYINDADDQYLISPDWKASSVTTAVSAWRTRTQSLTSTHGPTPGMRGAVEALVKCTSRTEFAACLETVLVVEYRDKLASTSIKTKQRLLVELMLQLWSYGLVAWPVKEQVPFFNPALELDNPGLAEPQKHYLKKLHSFLSRGQTTDSTNFRFLFDHLLCRTGQVEIGDLSPTTLSMPIERTRRGRPLGVPVQGLISVLRLEYPEKTLAWTPEDFGIAKAKPNRLTRDENFEWLTTKDPEMKHWARLAIEHLQANPANFKKRKSGIHNFLKHYLEHPQLPRNPAGYFDIRRRPSALFDAPGNKGRQTMAVVHEFLNEVLFKACAQPDDNEIPILMPGFANPLPKATYRGVNKGETHREAMPTHLINLATRILTENDFAWAKEAGGAKDRIRWLNPTTGEFTTVWNPVCAYAILTKLLLPARGYQVRMLDSGEGDSARYEGEGKWAVNLGPHRPKIKVKSVKEEKPVERGVFRAYKRKDGSKGTVFYFNTNKSGDIDSDIKGYVMPWEKKDALQLLVELRNWQEKYNPVTRPTAWSDIAELKKVKHEDDLASLGSNFFLFRDATNSERPDQPVTDVRVRNLWLKLMEEMERRLEKSGLKLDNGDPIKLILTRDKDDQPASAVFDLHSLRVSIITAMYEEGVPPEFLMKIVGHATVLMTLYYTKLNADTLTLRMDEAVLAHQRKAQTEMAGFVKRASRKELEKAVAFSHPSALDAAEQATGIGLLVMDHGICAVSAKRCSEGLAIIDLDTGRTTYEAVPGGATNCVRCRFFMTGPAFLFGLEAHVNDLAYRLKKVSYTFEKAQDKFDALSDAYTSAIEKGEPFHQERAMEIAETTFEMATAEVDHVALSLQAAYALTEQCIRINTENTGDGLALVAVGGTGQVEAVLSEGHEFDQLNRICVSATFFDGLNINWQHPNLERARLFDRMLRNSGHEARFSLLDDEHSLQVANAMSQFLYARLDANTVHSLVDGRTTLRAVGLEKAFVAQLDNMEPKTLSLAKNAHILEQA</sequence>
<dbReference type="InterPro" id="IPR024965">
    <property type="entry name" value="Putative_integrase"/>
</dbReference>
<reference evidence="3 4" key="1">
    <citation type="submission" date="2023-07" db="EMBL/GenBank/DDBJ databases">
        <title>Sorghum-associated microbial communities from plants grown in Nebraska, USA.</title>
        <authorList>
            <person name="Schachtman D."/>
        </authorList>
    </citation>
    <scope>NUCLEOTIDE SEQUENCE [LARGE SCALE GENOMIC DNA]</scope>
    <source>
        <strain evidence="3 4">DS1316</strain>
    </source>
</reference>
<gene>
    <name evidence="3" type="ORF">J2804_003446</name>
</gene>
<keyword evidence="4" id="KW-1185">Reference proteome</keyword>
<name>A0ABU1LTD9_9BURK</name>
<evidence type="ECO:0000313" key="4">
    <source>
        <dbReference type="Proteomes" id="UP001264340"/>
    </source>
</evidence>
<dbReference type="RefSeq" id="WP_310122012.1">
    <property type="nucleotide sequence ID" value="NZ_JAVDQV010000004.1"/>
</dbReference>
<dbReference type="InterPro" id="IPR013762">
    <property type="entry name" value="Integrase-like_cat_sf"/>
</dbReference>
<dbReference type="Pfam" id="PF13009">
    <property type="entry name" value="Integrase_2"/>
    <property type="match status" value="1"/>
</dbReference>
<keyword evidence="1" id="KW-0233">DNA recombination</keyword>
<accession>A0ABU1LTD9</accession>